<keyword evidence="2" id="KW-0472">Membrane</keyword>
<dbReference type="Proteomes" id="UP000627538">
    <property type="component" value="Unassembled WGS sequence"/>
</dbReference>
<proteinExistence type="predicted"/>
<dbReference type="AlphaFoldDB" id="A0A8I0KQR0"/>
<gene>
    <name evidence="3" type="ORF">H8R10_08410</name>
</gene>
<keyword evidence="2" id="KW-1133">Transmembrane helix</keyword>
<keyword evidence="2" id="KW-0812">Transmembrane</keyword>
<evidence type="ECO:0008006" key="5">
    <source>
        <dbReference type="Google" id="ProtNLM"/>
    </source>
</evidence>
<comment type="caution">
    <text evidence="3">The sequence shown here is derived from an EMBL/GenBank/DDBJ whole genome shotgun (WGS) entry which is preliminary data.</text>
</comment>
<evidence type="ECO:0000256" key="2">
    <source>
        <dbReference type="SAM" id="Phobius"/>
    </source>
</evidence>
<dbReference type="RefSeq" id="WP_191072353.1">
    <property type="nucleotide sequence ID" value="NZ_CP060506.1"/>
</dbReference>
<feature type="transmembrane region" description="Helical" evidence="2">
    <location>
        <begin position="34"/>
        <end position="55"/>
    </location>
</feature>
<feature type="region of interest" description="Disordered" evidence="1">
    <location>
        <begin position="84"/>
        <end position="155"/>
    </location>
</feature>
<feature type="compositionally biased region" description="Polar residues" evidence="1">
    <location>
        <begin position="143"/>
        <end position="155"/>
    </location>
</feature>
<feature type="compositionally biased region" description="Basic and acidic residues" evidence="1">
    <location>
        <begin position="84"/>
        <end position="104"/>
    </location>
</feature>
<reference evidence="3 4" key="1">
    <citation type="submission" date="2020-08" db="EMBL/GenBank/DDBJ databases">
        <title>Winkia gen. nov., sp. nov., isolated from faeces of the Anser albifrons in China.</title>
        <authorList>
            <person name="Liu Q."/>
        </authorList>
    </citation>
    <scope>NUCLEOTIDE SEQUENCE [LARGE SCALE GENOMIC DNA]</scope>
    <source>
        <strain evidence="3 4">C62</strain>
    </source>
</reference>
<evidence type="ECO:0000256" key="1">
    <source>
        <dbReference type="SAM" id="MobiDB-lite"/>
    </source>
</evidence>
<evidence type="ECO:0000313" key="3">
    <source>
        <dbReference type="EMBL" id="MBD3690245.1"/>
    </source>
</evidence>
<sequence>MPASARSARPAPARRRTPPARVVTAAPQPRPRQALATIIGLVIGAIVLIVAAIVINTQAAVLSYSTHADQVALARLQQDNDELRSRIDEASSPARLREVAEKEGMVPAGSTGYLTLATHQISGGEEASEPPRKTEDSKADDTAGTQAPETAQAGQ</sequence>
<organism evidence="3 4">
    <name type="scientific">Nanchangia anserum</name>
    <dbReference type="NCBI Taxonomy" id="2692125"/>
    <lineage>
        <taxon>Bacteria</taxon>
        <taxon>Bacillati</taxon>
        <taxon>Actinomycetota</taxon>
        <taxon>Actinomycetes</taxon>
        <taxon>Actinomycetales</taxon>
        <taxon>Actinomycetaceae</taxon>
        <taxon>Nanchangia</taxon>
    </lineage>
</organism>
<keyword evidence="4" id="KW-1185">Reference proteome</keyword>
<feature type="region of interest" description="Disordered" evidence="1">
    <location>
        <begin position="1"/>
        <end position="21"/>
    </location>
</feature>
<protein>
    <recommendedName>
        <fullName evidence="5">Cell division protein FtsL</fullName>
    </recommendedName>
</protein>
<dbReference type="EMBL" id="JACRUO010000003">
    <property type="protein sequence ID" value="MBD3690245.1"/>
    <property type="molecule type" value="Genomic_DNA"/>
</dbReference>
<accession>A0A8I0KQR0</accession>
<feature type="compositionally biased region" description="Low complexity" evidence="1">
    <location>
        <begin position="1"/>
        <end position="11"/>
    </location>
</feature>
<feature type="compositionally biased region" description="Basic and acidic residues" evidence="1">
    <location>
        <begin position="129"/>
        <end position="141"/>
    </location>
</feature>
<name>A0A8I0KQR0_9ACTO</name>
<evidence type="ECO:0000313" key="4">
    <source>
        <dbReference type="Proteomes" id="UP000627538"/>
    </source>
</evidence>